<dbReference type="OrthoDB" id="9672at2"/>
<dbReference type="GO" id="GO:0046872">
    <property type="term" value="F:metal ion binding"/>
    <property type="evidence" value="ECO:0007669"/>
    <property type="project" value="UniProtKB-KW"/>
</dbReference>
<gene>
    <name evidence="7" type="ORF">DC3_37680</name>
</gene>
<dbReference type="PROSITE" id="PS51379">
    <property type="entry name" value="4FE4S_FER_2"/>
    <property type="match status" value="3"/>
</dbReference>
<evidence type="ECO:0000259" key="6">
    <source>
        <dbReference type="PROSITE" id="PS51379"/>
    </source>
</evidence>
<feature type="domain" description="4Fe-4S ferredoxin-type" evidence="6">
    <location>
        <begin position="282"/>
        <end position="311"/>
    </location>
</feature>
<evidence type="ECO:0000256" key="4">
    <source>
        <dbReference type="ARBA" id="ARBA00023004"/>
    </source>
</evidence>
<sequence length="349" mass="38138">MLGGLFNTFLKLTNPTPRFTSERCLLTRYAVGGCSKCQDVCPHNAIDLSGNTVTISEVNCTGCGLCTQVCPSGALEFDIESTMHAIHKQQGREATLACSQLSTPHPTLKCLARVTPASLVAAGAWDKEVTLLHGDCASCPVGGPDVLRHLMDVVDMADQYREATGRPLKLTLQQGQNTSKENKGAIVSRRGIMGSLMGTAKQVVADLIPEQPLPFIDWSDPKERIPSDWIWRKKAMKPSPAPETEVFWVTPAVNDECNFCPVCMNVCPTEAIKREITPEGDFRIMLDVSSCTGCGACIPSCPQEAMFEQTHRPFHTLSEIVVLKEQARGPNWFEEPLEEEGTSTGQEDL</sequence>
<accession>A0A511N5K7</accession>
<evidence type="ECO:0000256" key="5">
    <source>
        <dbReference type="ARBA" id="ARBA00023014"/>
    </source>
</evidence>
<evidence type="ECO:0000256" key="1">
    <source>
        <dbReference type="ARBA" id="ARBA00022485"/>
    </source>
</evidence>
<keyword evidence="2" id="KW-0479">Metal-binding</keyword>
<dbReference type="Pfam" id="PF12838">
    <property type="entry name" value="Fer4_7"/>
    <property type="match status" value="2"/>
</dbReference>
<dbReference type="Gene3D" id="3.30.70.20">
    <property type="match status" value="2"/>
</dbReference>
<evidence type="ECO:0000256" key="2">
    <source>
        <dbReference type="ARBA" id="ARBA00022723"/>
    </source>
</evidence>
<organism evidence="7 8">
    <name type="scientific">Deinococcus cellulosilyticus (strain DSM 18568 / NBRC 106333 / KACC 11606 / 5516J-15)</name>
    <dbReference type="NCBI Taxonomy" id="1223518"/>
    <lineage>
        <taxon>Bacteria</taxon>
        <taxon>Thermotogati</taxon>
        <taxon>Deinococcota</taxon>
        <taxon>Deinococci</taxon>
        <taxon>Deinococcales</taxon>
        <taxon>Deinococcaceae</taxon>
        <taxon>Deinococcus</taxon>
    </lineage>
</organism>
<comment type="caution">
    <text evidence="7">The sequence shown here is derived from an EMBL/GenBank/DDBJ whole genome shotgun (WGS) entry which is preliminary data.</text>
</comment>
<dbReference type="PANTHER" id="PTHR43724">
    <property type="entry name" value="PYRUVATE SYNTHASE SUBUNIT PORD"/>
    <property type="match status" value="1"/>
</dbReference>
<dbReference type="PROSITE" id="PS00198">
    <property type="entry name" value="4FE4S_FER_1"/>
    <property type="match status" value="3"/>
</dbReference>
<keyword evidence="5" id="KW-0411">Iron-sulfur</keyword>
<keyword evidence="4" id="KW-0408">Iron</keyword>
<evidence type="ECO:0000256" key="3">
    <source>
        <dbReference type="ARBA" id="ARBA00022737"/>
    </source>
</evidence>
<dbReference type="AlphaFoldDB" id="A0A511N5K7"/>
<feature type="domain" description="4Fe-4S ferredoxin-type" evidence="6">
    <location>
        <begin position="249"/>
        <end position="277"/>
    </location>
</feature>
<dbReference type="Proteomes" id="UP000321306">
    <property type="component" value="Unassembled WGS sequence"/>
</dbReference>
<name>A0A511N5K7_DEIC1</name>
<keyword evidence="1" id="KW-0004">4Fe-4S</keyword>
<evidence type="ECO:0000313" key="7">
    <source>
        <dbReference type="EMBL" id="GEM48133.1"/>
    </source>
</evidence>
<feature type="domain" description="4Fe-4S ferredoxin-type" evidence="6">
    <location>
        <begin position="51"/>
        <end position="80"/>
    </location>
</feature>
<dbReference type="SUPFAM" id="SSF54862">
    <property type="entry name" value="4Fe-4S ferredoxins"/>
    <property type="match status" value="1"/>
</dbReference>
<reference evidence="7 8" key="1">
    <citation type="submission" date="2019-07" db="EMBL/GenBank/DDBJ databases">
        <title>Whole genome shotgun sequence of Deinococcus cellulosilyticus NBRC 106333.</title>
        <authorList>
            <person name="Hosoyama A."/>
            <person name="Uohara A."/>
            <person name="Ohji S."/>
            <person name="Ichikawa N."/>
        </authorList>
    </citation>
    <scope>NUCLEOTIDE SEQUENCE [LARGE SCALE GENOMIC DNA]</scope>
    <source>
        <strain evidence="7 8">NBRC 106333</strain>
    </source>
</reference>
<dbReference type="InterPro" id="IPR017900">
    <property type="entry name" value="4Fe4S_Fe_S_CS"/>
</dbReference>
<dbReference type="GO" id="GO:0051539">
    <property type="term" value="F:4 iron, 4 sulfur cluster binding"/>
    <property type="evidence" value="ECO:0007669"/>
    <property type="project" value="UniProtKB-KW"/>
</dbReference>
<dbReference type="InterPro" id="IPR017896">
    <property type="entry name" value="4Fe4S_Fe-S-bd"/>
</dbReference>
<evidence type="ECO:0000313" key="8">
    <source>
        <dbReference type="Proteomes" id="UP000321306"/>
    </source>
</evidence>
<dbReference type="EMBL" id="BJXB01000018">
    <property type="protein sequence ID" value="GEM48133.1"/>
    <property type="molecule type" value="Genomic_DNA"/>
</dbReference>
<proteinExistence type="predicted"/>
<keyword evidence="8" id="KW-1185">Reference proteome</keyword>
<protein>
    <submittedName>
        <fullName evidence="7">Polyferredoxin</fullName>
    </submittedName>
</protein>
<dbReference type="PANTHER" id="PTHR43724:SF1">
    <property type="entry name" value="PYRUVATE SYNTHASE SUBUNIT PORD"/>
    <property type="match status" value="1"/>
</dbReference>
<dbReference type="RefSeq" id="WP_146886966.1">
    <property type="nucleotide sequence ID" value="NZ_BJXB01000018.1"/>
</dbReference>
<keyword evidence="3" id="KW-0677">Repeat</keyword>